<dbReference type="EMBL" id="BSYO01000018">
    <property type="protein sequence ID" value="GMH17719.1"/>
    <property type="molecule type" value="Genomic_DNA"/>
</dbReference>
<dbReference type="Proteomes" id="UP001279734">
    <property type="component" value="Unassembled WGS sequence"/>
</dbReference>
<keyword evidence="3" id="KW-1185">Reference proteome</keyword>
<protein>
    <submittedName>
        <fullName evidence="2">Uncharacterized protein</fullName>
    </submittedName>
</protein>
<organism evidence="2 3">
    <name type="scientific">Nepenthes gracilis</name>
    <name type="common">Slender pitcher plant</name>
    <dbReference type="NCBI Taxonomy" id="150966"/>
    <lineage>
        <taxon>Eukaryota</taxon>
        <taxon>Viridiplantae</taxon>
        <taxon>Streptophyta</taxon>
        <taxon>Embryophyta</taxon>
        <taxon>Tracheophyta</taxon>
        <taxon>Spermatophyta</taxon>
        <taxon>Magnoliopsida</taxon>
        <taxon>eudicotyledons</taxon>
        <taxon>Gunneridae</taxon>
        <taxon>Pentapetalae</taxon>
        <taxon>Caryophyllales</taxon>
        <taxon>Nepenthaceae</taxon>
        <taxon>Nepenthes</taxon>
    </lineage>
</organism>
<evidence type="ECO:0000313" key="3">
    <source>
        <dbReference type="Proteomes" id="UP001279734"/>
    </source>
</evidence>
<evidence type="ECO:0000313" key="2">
    <source>
        <dbReference type="EMBL" id="GMH17719.1"/>
    </source>
</evidence>
<proteinExistence type="predicted"/>
<gene>
    <name evidence="2" type="ORF">Nepgr_019560</name>
</gene>
<reference evidence="2" key="1">
    <citation type="submission" date="2023-05" db="EMBL/GenBank/DDBJ databases">
        <title>Nepenthes gracilis genome sequencing.</title>
        <authorList>
            <person name="Fukushima K."/>
        </authorList>
    </citation>
    <scope>NUCLEOTIDE SEQUENCE</scope>
    <source>
        <strain evidence="2">SING2019-196</strain>
    </source>
</reference>
<feature type="region of interest" description="Disordered" evidence="1">
    <location>
        <begin position="78"/>
        <end position="121"/>
    </location>
</feature>
<name>A0AAD3SW22_NEPGR</name>
<accession>A0AAD3SW22</accession>
<sequence length="121" mass="13426">MDKPSRQLAIHSGPASQHISALSRITTTSAVQPPSYFNIVIHITERRAIKSATAAKDSKRNSNTLQQESPYHIQPNAAATQHVSSHLLQKQQANPDVLTQKREKNQLTSFHGSSRRDKGYS</sequence>
<feature type="compositionally biased region" description="Polar residues" evidence="1">
    <location>
        <begin position="78"/>
        <end position="94"/>
    </location>
</feature>
<comment type="caution">
    <text evidence="2">The sequence shown here is derived from an EMBL/GenBank/DDBJ whole genome shotgun (WGS) entry which is preliminary data.</text>
</comment>
<evidence type="ECO:0000256" key="1">
    <source>
        <dbReference type="SAM" id="MobiDB-lite"/>
    </source>
</evidence>
<dbReference type="AlphaFoldDB" id="A0AAD3SW22"/>